<sequence>MPTTNMTKLRGAWSDFKNDILYNENLKPLLKAEKQELNTIVTKISEFMPILTTNQIIICMLDYVKNFSMYKPKVSLLNKVLMFMVYFLSHGEDNEEFIDTIKTQLNEHGIVRTIMALLCDPNTGQKTFFYLLRLSCELLEDGNFLIQSSFLSYFSTNESSQDFFHKIHIYLLNFTATSKNIWGKKQVIFKKKISGCKIVLRFLQLLCENHNESLQNYLRVQHNARHSYNLILTVIFLLEELLKKSNDYHFFEISQCFDTLTELIQGPCKKNQIAIVDSKFLEIASRLLSFDEKCDSMSKYHLLKEEVLSTSGSRDEFSANCLKGWMLAHLKYKCMITLLSLLEGQNDNYVITRLIRSLNLEVLKENIISIYFSYTDMYPPGYYEDAIFNHHENNSKYNPHSSVEYEENPEFYQLVIEVGFMVYHLMCHFKDNDDPENKRIIKNELPDLLVQEEKNAFFGAKLLGDLGKIGLGFLKTGFSAMKKIVKKQKSKLEVTETEKFKLLSDAYQFFQRNTGNIEIIFRDEIFRIYFWIRPEGHYITEDQKENFHFYVDRSSDKAKVQYLLMKSDDMIEEMIHEFKLAKFFNRYKLIALVAANVRVWKDLAFIMTLCLNFIIISSFYSNSSGRANGEAFMYLSGNEKITQSLINVFGSILMGCSCCVVSFFLLKTAPVLIARGWRNLESTSREQNCLFRLYTKCKNGILTVFFALSNVDVLYQICFLIFAIFGTAVHPFFFAFHLLDVLYRYPTLQSVIKAIVIPRKALLLSFMLILVLLYLFSIWIFLAFSKYFEESDCKTMIRCFKLVFDQGLKCGGGIGDYANNYFSPVYNDYFKFFMDTLFFIIINIIMLNVIQGIIIDTFAYLRAMTEMNTADRENKCFICSLEKEYIEYATNRPMSFHTTYEHNEWNYVAFINYLKVKDPNELTGMESYLSDLIEKNDCSWIPQQRSLSIKMKKDGEENLLGKKLVEVDRIYTTLEREMKETKKIFTEYLESKHILHNPGEERDND</sequence>
<evidence type="ECO:0000256" key="4">
    <source>
        <dbReference type="ARBA" id="ARBA00023136"/>
    </source>
</evidence>
<evidence type="ECO:0000256" key="3">
    <source>
        <dbReference type="ARBA" id="ARBA00022989"/>
    </source>
</evidence>
<dbReference type="OrthoDB" id="300855at2759"/>
<dbReference type="GO" id="GO:0016020">
    <property type="term" value="C:membrane"/>
    <property type="evidence" value="ECO:0007669"/>
    <property type="project" value="UniProtKB-SubCell"/>
</dbReference>
<dbReference type="InterPro" id="IPR015925">
    <property type="entry name" value="Ryanodine_IP3_receptor"/>
</dbReference>
<accession>A0A1R2D1Y0</accession>
<dbReference type="AlphaFoldDB" id="A0A1R2D1Y0"/>
<gene>
    <name evidence="8" type="ORF">SteCoe_1329</name>
</gene>
<keyword evidence="9" id="KW-1185">Reference proteome</keyword>
<dbReference type="Pfam" id="PF00520">
    <property type="entry name" value="Ion_trans"/>
    <property type="match status" value="1"/>
</dbReference>
<evidence type="ECO:0000313" key="8">
    <source>
        <dbReference type="EMBL" id="OMJ95274.1"/>
    </source>
</evidence>
<evidence type="ECO:0000256" key="5">
    <source>
        <dbReference type="SAM" id="Phobius"/>
    </source>
</evidence>
<feature type="transmembrane region" description="Helical" evidence="5">
    <location>
        <begin position="644"/>
        <end position="666"/>
    </location>
</feature>
<dbReference type="InterPro" id="IPR005821">
    <property type="entry name" value="Ion_trans_dom"/>
</dbReference>
<keyword evidence="2 5" id="KW-0812">Transmembrane</keyword>
<feature type="transmembrane region" description="Helical" evidence="5">
    <location>
        <begin position="761"/>
        <end position="782"/>
    </location>
</feature>
<feature type="domain" description="RyR/IP3R Homology associated" evidence="7">
    <location>
        <begin position="191"/>
        <end position="288"/>
    </location>
</feature>
<evidence type="ECO:0000313" key="9">
    <source>
        <dbReference type="Proteomes" id="UP000187209"/>
    </source>
</evidence>
<evidence type="ECO:0000256" key="2">
    <source>
        <dbReference type="ARBA" id="ARBA00022692"/>
    </source>
</evidence>
<dbReference type="GO" id="GO:0005216">
    <property type="term" value="F:monoatomic ion channel activity"/>
    <property type="evidence" value="ECO:0007669"/>
    <property type="project" value="InterPro"/>
</dbReference>
<dbReference type="InterPro" id="IPR013662">
    <property type="entry name" value="RIH_assoc-dom"/>
</dbReference>
<name>A0A1R2D1Y0_9CILI</name>
<dbReference type="Proteomes" id="UP000187209">
    <property type="component" value="Unassembled WGS sequence"/>
</dbReference>
<evidence type="ECO:0000259" key="6">
    <source>
        <dbReference type="Pfam" id="PF00520"/>
    </source>
</evidence>
<proteinExistence type="predicted"/>
<dbReference type="PANTHER" id="PTHR13715">
    <property type="entry name" value="RYANODINE RECEPTOR AND IP3 RECEPTOR"/>
    <property type="match status" value="1"/>
</dbReference>
<evidence type="ECO:0000256" key="1">
    <source>
        <dbReference type="ARBA" id="ARBA00004141"/>
    </source>
</evidence>
<dbReference type="Pfam" id="PF08454">
    <property type="entry name" value="RIH_assoc"/>
    <property type="match status" value="1"/>
</dbReference>
<dbReference type="GO" id="GO:0006816">
    <property type="term" value="P:calcium ion transport"/>
    <property type="evidence" value="ECO:0007669"/>
    <property type="project" value="InterPro"/>
</dbReference>
<feature type="transmembrane region" description="Helical" evidence="5">
    <location>
        <begin position="713"/>
        <end position="740"/>
    </location>
</feature>
<comment type="caution">
    <text evidence="8">The sequence shown here is derived from an EMBL/GenBank/DDBJ whole genome shotgun (WGS) entry which is preliminary data.</text>
</comment>
<feature type="domain" description="Ion transport" evidence="6">
    <location>
        <begin position="609"/>
        <end position="864"/>
    </location>
</feature>
<dbReference type="EMBL" id="MPUH01000014">
    <property type="protein sequence ID" value="OMJ95274.1"/>
    <property type="molecule type" value="Genomic_DNA"/>
</dbReference>
<feature type="transmembrane region" description="Helical" evidence="5">
    <location>
        <begin position="837"/>
        <end position="861"/>
    </location>
</feature>
<keyword evidence="3 5" id="KW-1133">Transmembrane helix</keyword>
<reference evidence="8 9" key="1">
    <citation type="submission" date="2016-11" db="EMBL/GenBank/DDBJ databases">
        <title>The macronuclear genome of Stentor coeruleus: a giant cell with tiny introns.</title>
        <authorList>
            <person name="Slabodnick M."/>
            <person name="Ruby J.G."/>
            <person name="Reiff S.B."/>
            <person name="Swart E.C."/>
            <person name="Gosai S."/>
            <person name="Prabakaran S."/>
            <person name="Witkowska E."/>
            <person name="Larue G.E."/>
            <person name="Fisher S."/>
            <person name="Freeman R.M."/>
            <person name="Gunawardena J."/>
            <person name="Chu W."/>
            <person name="Stover N.A."/>
            <person name="Gregory B.D."/>
            <person name="Nowacki M."/>
            <person name="Derisi J."/>
            <person name="Roy S.W."/>
            <person name="Marshall W.F."/>
            <person name="Sood P."/>
        </authorList>
    </citation>
    <scope>NUCLEOTIDE SEQUENCE [LARGE SCALE GENOMIC DNA]</scope>
    <source>
        <strain evidence="8">WM001</strain>
    </source>
</reference>
<feature type="transmembrane region" description="Helical" evidence="5">
    <location>
        <begin position="603"/>
        <end position="623"/>
    </location>
</feature>
<organism evidence="8 9">
    <name type="scientific">Stentor coeruleus</name>
    <dbReference type="NCBI Taxonomy" id="5963"/>
    <lineage>
        <taxon>Eukaryota</taxon>
        <taxon>Sar</taxon>
        <taxon>Alveolata</taxon>
        <taxon>Ciliophora</taxon>
        <taxon>Postciliodesmatophora</taxon>
        <taxon>Heterotrichea</taxon>
        <taxon>Heterotrichida</taxon>
        <taxon>Stentoridae</taxon>
        <taxon>Stentor</taxon>
    </lineage>
</organism>
<dbReference type="PANTHER" id="PTHR13715:SF99">
    <property type="entry name" value="INOSITOL 1,4,5-TRISPHOSPHATE RECEPTOR-LIKE PROTEIN A"/>
    <property type="match status" value="1"/>
</dbReference>
<comment type="subcellular location">
    <subcellularLocation>
        <location evidence="1">Membrane</location>
        <topology evidence="1">Multi-pass membrane protein</topology>
    </subcellularLocation>
</comment>
<protein>
    <submittedName>
        <fullName evidence="8">Uncharacterized protein</fullName>
    </submittedName>
</protein>
<evidence type="ECO:0000259" key="7">
    <source>
        <dbReference type="Pfam" id="PF08454"/>
    </source>
</evidence>
<keyword evidence="4 5" id="KW-0472">Membrane</keyword>